<organism evidence="1 2">
    <name type="scientific">Epilithonimonas hungarica</name>
    <dbReference type="NCBI Taxonomy" id="454006"/>
    <lineage>
        <taxon>Bacteria</taxon>
        <taxon>Pseudomonadati</taxon>
        <taxon>Bacteroidota</taxon>
        <taxon>Flavobacteriia</taxon>
        <taxon>Flavobacteriales</taxon>
        <taxon>Weeksellaceae</taxon>
        <taxon>Chryseobacterium group</taxon>
        <taxon>Epilithonimonas</taxon>
    </lineage>
</organism>
<dbReference type="STRING" id="454006.SAMN05421825_0444"/>
<dbReference type="AlphaFoldDB" id="A0A1G7GEY4"/>
<dbReference type="EMBL" id="FNBH01000001">
    <property type="protein sequence ID" value="SDE86686.1"/>
    <property type="molecule type" value="Genomic_DNA"/>
</dbReference>
<protein>
    <recommendedName>
        <fullName evidence="3">DUF4907 domain-containing protein</fullName>
    </recommendedName>
</protein>
<proteinExistence type="predicted"/>
<sequence>MIKTFWRSFLSVGILLISCEKKNNELDVKITQQENGFGYQIIKNKKAFIDQPFIPAVQGEQPFKDSLQARRTANLVIEKIGKVSFPRISVHELDSMKIEYEIPKFQ</sequence>
<evidence type="ECO:0008006" key="3">
    <source>
        <dbReference type="Google" id="ProtNLM"/>
    </source>
</evidence>
<keyword evidence="2" id="KW-1185">Reference proteome</keyword>
<reference evidence="2" key="1">
    <citation type="submission" date="2016-10" db="EMBL/GenBank/DDBJ databases">
        <authorList>
            <person name="Varghese N."/>
            <person name="Submissions S."/>
        </authorList>
    </citation>
    <scope>NUCLEOTIDE SEQUENCE [LARGE SCALE GENOMIC DNA]</scope>
    <source>
        <strain evidence="2">DSM 19684</strain>
    </source>
</reference>
<evidence type="ECO:0000313" key="2">
    <source>
        <dbReference type="Proteomes" id="UP000199203"/>
    </source>
</evidence>
<accession>A0A1G7GEY4</accession>
<evidence type="ECO:0000313" key="1">
    <source>
        <dbReference type="EMBL" id="SDE86686.1"/>
    </source>
</evidence>
<dbReference type="Proteomes" id="UP000199203">
    <property type="component" value="Unassembled WGS sequence"/>
</dbReference>
<dbReference type="PROSITE" id="PS51257">
    <property type="entry name" value="PROKAR_LIPOPROTEIN"/>
    <property type="match status" value="1"/>
</dbReference>
<name>A0A1G7GEY4_9FLAO</name>
<gene>
    <name evidence="1" type="ORF">SAMN05421825_0444</name>
</gene>
<dbReference type="Pfam" id="PF16250">
    <property type="entry name" value="DUF4907"/>
    <property type="match status" value="1"/>
</dbReference>
<dbReference type="InterPro" id="IPR032593">
    <property type="entry name" value="DUF4907"/>
</dbReference>